<dbReference type="EMBL" id="LVXG01000007">
    <property type="protein sequence ID" value="OQP52853.1"/>
    <property type="molecule type" value="Genomic_DNA"/>
</dbReference>
<reference evidence="3" key="1">
    <citation type="submission" date="2016-04" db="EMBL/GenBank/DDBJ databases">
        <authorList>
            <person name="Chen L."/>
            <person name="Zhuang W."/>
            <person name="Wang G."/>
        </authorList>
    </citation>
    <scope>NUCLEOTIDE SEQUENCE [LARGE SCALE GENOMIC DNA]</scope>
    <source>
        <strain evidence="3">17621</strain>
    </source>
</reference>
<evidence type="ECO:0000313" key="3">
    <source>
        <dbReference type="Proteomes" id="UP000192610"/>
    </source>
</evidence>
<evidence type="ECO:0008006" key="4">
    <source>
        <dbReference type="Google" id="ProtNLM"/>
    </source>
</evidence>
<proteinExistence type="predicted"/>
<evidence type="ECO:0000313" key="2">
    <source>
        <dbReference type="EMBL" id="OQP52853.1"/>
    </source>
</evidence>
<dbReference type="STRING" id="354355.SAMN05660816_04781"/>
<dbReference type="Proteomes" id="UP000192610">
    <property type="component" value="Unassembled WGS sequence"/>
</dbReference>
<dbReference type="Gene3D" id="2.60.120.200">
    <property type="match status" value="1"/>
</dbReference>
<sequence>MKTLMHKRGNLLRGNQRVLTVSLLLATLAACQKNVEKPDAAASEELVSTQATSGGNIIWSENADGSSFLTSGLSLSIQYATTYGITASTAEAFSGTKAARFEIRDTDPESHSGTRAEISFPTPTTNNFWYSYALYMPSAQYKDETDDEVITQWHGGGGITPAISMRVTNGHLVMRTPDDARTDLGTIEKDKWHTYVYHIIHSAGSDGLIEIWKDGQKLVSRKGASMYALTGDFHLPNWKMGIYKSDWNGTKTTSTNQRVLYFDEIKYGKATATYDEMLPVGKGGSTTPTNPGDGSTTQPTQPTSPANGLSVSSFTLVNAATEKDVQTIADGSTISLSKLSLKTANVRAVTAGTVASVKFELSGAQSKSYTDAAAPFALHGDDGSGNYYYGNWNPPAAGTYTLKATPYDSKGVAGTAKTIKFTIAK</sequence>
<dbReference type="PROSITE" id="PS51257">
    <property type="entry name" value="PROKAR_LIPOPROTEIN"/>
    <property type="match status" value="1"/>
</dbReference>
<name>A0A1V9F363_9BACT</name>
<accession>A0A1V9F363</accession>
<dbReference type="AlphaFoldDB" id="A0A1V9F363"/>
<dbReference type="Pfam" id="PF14099">
    <property type="entry name" value="Polysacc_lyase"/>
    <property type="match status" value="1"/>
</dbReference>
<comment type="caution">
    <text evidence="2">The sequence shown here is derived from an EMBL/GenBank/DDBJ whole genome shotgun (WGS) entry which is preliminary data.</text>
</comment>
<dbReference type="InterPro" id="IPR025975">
    <property type="entry name" value="Polysacc_lyase"/>
</dbReference>
<gene>
    <name evidence="2" type="ORF">A4H97_24465</name>
</gene>
<dbReference type="RefSeq" id="WP_081197951.1">
    <property type="nucleotide sequence ID" value="NZ_FOCZ01000009.1"/>
</dbReference>
<evidence type="ECO:0000256" key="1">
    <source>
        <dbReference type="SAM" id="MobiDB-lite"/>
    </source>
</evidence>
<dbReference type="Gene3D" id="2.60.40.10">
    <property type="entry name" value="Immunoglobulins"/>
    <property type="match status" value="1"/>
</dbReference>
<feature type="compositionally biased region" description="Low complexity" evidence="1">
    <location>
        <begin position="295"/>
        <end position="305"/>
    </location>
</feature>
<protein>
    <recommendedName>
        <fullName evidence="4">Polysaccharide lyase</fullName>
    </recommendedName>
</protein>
<feature type="compositionally biased region" description="Polar residues" evidence="1">
    <location>
        <begin position="285"/>
        <end position="294"/>
    </location>
</feature>
<dbReference type="OrthoDB" id="652886at2"/>
<keyword evidence="3" id="KW-1185">Reference proteome</keyword>
<organism evidence="2 3">
    <name type="scientific">Niastella yeongjuensis</name>
    <dbReference type="NCBI Taxonomy" id="354355"/>
    <lineage>
        <taxon>Bacteria</taxon>
        <taxon>Pseudomonadati</taxon>
        <taxon>Bacteroidota</taxon>
        <taxon>Chitinophagia</taxon>
        <taxon>Chitinophagales</taxon>
        <taxon>Chitinophagaceae</taxon>
        <taxon>Niastella</taxon>
    </lineage>
</organism>
<dbReference type="InterPro" id="IPR013783">
    <property type="entry name" value="Ig-like_fold"/>
</dbReference>
<feature type="region of interest" description="Disordered" evidence="1">
    <location>
        <begin position="278"/>
        <end position="309"/>
    </location>
</feature>